<sequence>MCKFSLKCPRFWRRIGKSMMRGACLYCARNAQPVLSGLFYSMPVIQKFPT</sequence>
<dbReference type="STRING" id="1349767.GJA_5109"/>
<accession>W0VEE5</accession>
<protein>
    <submittedName>
        <fullName evidence="1">Uncharacterized protein</fullName>
    </submittedName>
</protein>
<reference evidence="1 2" key="1">
    <citation type="journal article" date="2015" name="Genome Announc.">
        <title>Genome Sequence of Mushroom Soft-Rot Pathogen Janthinobacterium agaricidamnosum.</title>
        <authorList>
            <person name="Graupner K."/>
            <person name="Lackner G."/>
            <person name="Hertweck C."/>
        </authorList>
    </citation>
    <scope>NUCLEOTIDE SEQUENCE [LARGE SCALE GENOMIC DNA]</scope>
    <source>
        <strain evidence="2">NBRC 102515 / DSM 9628</strain>
    </source>
</reference>
<dbReference type="Proteomes" id="UP000027604">
    <property type="component" value="Chromosome I"/>
</dbReference>
<dbReference type="HOGENOM" id="CLU_3118713_0_0_4"/>
<dbReference type="KEGG" id="jag:GJA_5109"/>
<name>W0VEE5_9BURK</name>
<proteinExistence type="predicted"/>
<gene>
    <name evidence="1" type="ORF">GJA_5109</name>
</gene>
<evidence type="ECO:0000313" key="1">
    <source>
        <dbReference type="EMBL" id="CDG85707.1"/>
    </source>
</evidence>
<keyword evidence="2" id="KW-1185">Reference proteome</keyword>
<dbReference type="EMBL" id="HG322949">
    <property type="protein sequence ID" value="CDG85707.1"/>
    <property type="molecule type" value="Genomic_DNA"/>
</dbReference>
<organism evidence="1 2">
    <name type="scientific">Janthinobacterium agaricidamnosum NBRC 102515 = DSM 9628</name>
    <dbReference type="NCBI Taxonomy" id="1349767"/>
    <lineage>
        <taxon>Bacteria</taxon>
        <taxon>Pseudomonadati</taxon>
        <taxon>Pseudomonadota</taxon>
        <taxon>Betaproteobacteria</taxon>
        <taxon>Burkholderiales</taxon>
        <taxon>Oxalobacteraceae</taxon>
        <taxon>Janthinobacterium</taxon>
    </lineage>
</organism>
<evidence type="ECO:0000313" key="2">
    <source>
        <dbReference type="Proteomes" id="UP000027604"/>
    </source>
</evidence>
<dbReference type="AlphaFoldDB" id="W0VEE5"/>